<dbReference type="EMBL" id="CVVU01000266">
    <property type="protein sequence ID" value="CRQ04075.1"/>
    <property type="molecule type" value="Genomic_DNA"/>
</dbReference>
<accession>A0A069QAK3</accession>
<organism evidence="6 9">
    <name type="scientific">Pseudomonas aeruginosa</name>
    <dbReference type="NCBI Taxonomy" id="287"/>
    <lineage>
        <taxon>Bacteria</taxon>
        <taxon>Pseudomonadati</taxon>
        <taxon>Pseudomonadota</taxon>
        <taxon>Gammaproteobacteria</taxon>
        <taxon>Pseudomonadales</taxon>
        <taxon>Pseudomonadaceae</taxon>
        <taxon>Pseudomonas</taxon>
    </lineage>
</organism>
<dbReference type="EMBL" id="WXZT01000006">
    <property type="protein sequence ID" value="MZZ12673.1"/>
    <property type="molecule type" value="Genomic_DNA"/>
</dbReference>
<evidence type="ECO:0000313" key="8">
    <source>
        <dbReference type="EMBL" id="RMS49239.1"/>
    </source>
</evidence>
<dbReference type="PANTHER" id="PTHR41534:SF1">
    <property type="entry name" value="BLR3401 PROTEIN"/>
    <property type="match status" value="1"/>
</dbReference>
<keyword evidence="3 5" id="KW-0223">Dioxygenase</keyword>
<evidence type="ECO:0000313" key="5">
    <source>
        <dbReference type="EMBL" id="ALI58812.1"/>
    </source>
</evidence>
<evidence type="ECO:0000313" key="10">
    <source>
        <dbReference type="Proteomes" id="UP000270834"/>
    </source>
</evidence>
<dbReference type="Gene3D" id="3.10.450.50">
    <property type="match status" value="1"/>
</dbReference>
<evidence type="ECO:0000313" key="9">
    <source>
        <dbReference type="Proteomes" id="UP000045039"/>
    </source>
</evidence>
<accession>A0A1S1C9K6</accession>
<dbReference type="Proteomes" id="UP000270834">
    <property type="component" value="Unassembled WGS sequence"/>
</dbReference>
<evidence type="ECO:0000313" key="6">
    <source>
        <dbReference type="EMBL" id="CRQ04075.1"/>
    </source>
</evidence>
<dbReference type="InterPro" id="IPR017640">
    <property type="entry name" value="Anthranilate_1-2-diOase_ssu"/>
</dbReference>
<dbReference type="EMBL" id="RBSQ01001010">
    <property type="protein sequence ID" value="RMS49239.1"/>
    <property type="molecule type" value="Genomic_DNA"/>
</dbReference>
<evidence type="ECO:0000256" key="1">
    <source>
        <dbReference type="ARBA" id="ARBA00009570"/>
    </source>
</evidence>
<reference evidence="9" key="2">
    <citation type="submission" date="2015-06" db="EMBL/GenBank/DDBJ databases">
        <authorList>
            <person name="Radhakrishnan Rajesh"/>
            <person name="Underwood Anthony"/>
            <person name="Al-Shahib Ali"/>
        </authorList>
    </citation>
    <scope>NUCLEOTIDE SEQUENCE [LARGE SCALE GENOMIC DNA]</scope>
    <source>
        <strain evidence="9">P19_London_7_VIM_2_05_10</strain>
    </source>
</reference>
<dbReference type="EC" id="1.14.12.1" evidence="6"/>
<dbReference type="CDD" id="cd00667">
    <property type="entry name" value="ring_hydroxylating_dioxygenases_beta"/>
    <property type="match status" value="1"/>
</dbReference>
<dbReference type="PANTHER" id="PTHR41534">
    <property type="entry name" value="BLR3401 PROTEIN"/>
    <property type="match status" value="1"/>
</dbReference>
<gene>
    <name evidence="6" type="primary">antB</name>
    <name evidence="8" type="ORF">ALP65_03785</name>
    <name evidence="5" type="ORF">CCBH4851_00107</name>
    <name evidence="7" type="ORF">GUL26_10480</name>
    <name evidence="6" type="ORF">PAERUG_P19_London_7_VIM_2_05_10_06478</name>
</gene>
<name>A0A069QAK3_PSEAI</name>
<dbReference type="InterPro" id="IPR000391">
    <property type="entry name" value="Rng_hydr_dOase-bsu"/>
</dbReference>
<dbReference type="InterPro" id="IPR032710">
    <property type="entry name" value="NTF2-like_dom_sf"/>
</dbReference>
<evidence type="ECO:0000256" key="3">
    <source>
        <dbReference type="ARBA" id="ARBA00022964"/>
    </source>
</evidence>
<dbReference type="Pfam" id="PF00866">
    <property type="entry name" value="Ring_hydroxyl_B"/>
    <property type="match status" value="1"/>
</dbReference>
<dbReference type="NCBIfam" id="TIGR03231">
    <property type="entry name" value="anthran_1_2_B"/>
    <property type="match status" value="1"/>
</dbReference>
<reference evidence="5" key="3">
    <citation type="submission" date="2015-08" db="EMBL/GenBank/DDBJ databases">
        <title>Pseudomonas aeruginosa strain CCBH4851 chromosome region.</title>
        <authorList>
            <person name="Silveira M.C."/>
            <person name="Carvalho-Assef A.P.D."/>
            <person name="Albano R.M."/>
        </authorList>
    </citation>
    <scope>NUCLEOTIDE SEQUENCE</scope>
    <source>
        <strain evidence="5">CCBH4851</strain>
    </source>
</reference>
<sequence length="163" mass="19327">MNAGLQYRVEQFLYRHAELCDAQDWDGYLAQFDEQCEFHLPQWESEQRYTRDPKREMSLIYYPSRAGLEDRVFRIRTGKAASTVPMPRTLHQIGNVRIAEEGEGLLRVRVNWQTLFQRLDQTGSFFGHATYRLKPHGEAWLIARKHIVLLNDRIDSVLDFYHL</sequence>
<comment type="similarity">
    <text evidence="1">Belongs to the bacterial ring-hydroxylating dioxygenase beta subunit family.</text>
</comment>
<evidence type="ECO:0000256" key="4">
    <source>
        <dbReference type="ARBA" id="ARBA00023002"/>
    </source>
</evidence>
<dbReference type="AlphaFoldDB" id="A0A069QAK3"/>
<dbReference type="RefSeq" id="WP_003116865.1">
    <property type="nucleotide sequence ID" value="NZ_AP024513.1"/>
</dbReference>
<dbReference type="EMBL" id="KT454971">
    <property type="protein sequence ID" value="ALI58812.1"/>
    <property type="molecule type" value="Genomic_DNA"/>
</dbReference>
<reference evidence="8 10" key="4">
    <citation type="submission" date="2018-08" db="EMBL/GenBank/DDBJ databases">
        <title>Recombination of ecologically and evolutionarily significant loci maintains genetic cohesion in the Pseudomonas syringae species complex.</title>
        <authorList>
            <person name="Dillon M."/>
            <person name="Thakur S."/>
            <person name="Almeida R.N.D."/>
            <person name="Weir B.S."/>
            <person name="Guttman D.S."/>
        </authorList>
    </citation>
    <scope>NUCLEOTIDE SEQUENCE [LARGE SCALE GENOMIC DNA]</scope>
    <source>
        <strain evidence="8 10">ICMP 7846</strain>
    </source>
</reference>
<proteinExistence type="inferred from homology"/>
<keyword evidence="2" id="KW-0058">Aromatic hydrocarbons catabolism</keyword>
<dbReference type="eggNOG" id="COG5517">
    <property type="taxonomic scope" value="Bacteria"/>
</dbReference>
<dbReference type="GO" id="GO:0019380">
    <property type="term" value="P:3-phenylpropionate catabolic process"/>
    <property type="evidence" value="ECO:0007669"/>
    <property type="project" value="TreeGrafter"/>
</dbReference>
<evidence type="ECO:0000256" key="2">
    <source>
        <dbReference type="ARBA" id="ARBA00022797"/>
    </source>
</evidence>
<dbReference type="GO" id="GO:0018618">
    <property type="term" value="F:anthranilate 1,2-dioxygenase (deaminating, decarboxylating) activity"/>
    <property type="evidence" value="ECO:0007669"/>
    <property type="project" value="UniProtKB-EC"/>
</dbReference>
<reference evidence="7" key="5">
    <citation type="submission" date="2020-01" db="EMBL/GenBank/DDBJ databases">
        <title>Bacteria Cultured from War Wounds Associated with the Conflict in Eastern Ukraine.</title>
        <authorList>
            <person name="Snesrud E."/>
            <person name="Galac M.R."/>
            <person name="Mc Gann P."/>
            <person name="Valentine K."/>
            <person name="Viacheslav K."/>
        </authorList>
    </citation>
    <scope>NUCLEOTIDE SEQUENCE</scope>
    <source>
        <strain evidence="7">VNMU148</strain>
    </source>
</reference>
<evidence type="ECO:0000313" key="7">
    <source>
        <dbReference type="EMBL" id="MZZ12673.1"/>
    </source>
</evidence>
<keyword evidence="4 6" id="KW-0560">Oxidoreductase</keyword>
<dbReference type="Proteomes" id="UP000644192">
    <property type="component" value="Unassembled WGS sequence"/>
</dbReference>
<protein>
    <submittedName>
        <fullName evidence="6">Anthranilate 1,2-dioxygenase small subunit</fullName>
        <ecNumber evidence="6">1.14.12.1</ecNumber>
    </submittedName>
</protein>
<dbReference type="FunFam" id="3.10.450.50:FF:000048">
    <property type="entry name" value="Anthranilate 1,2-dioxygenase small subunit"/>
    <property type="match status" value="1"/>
</dbReference>
<dbReference type="PATRIC" id="fig|287.1479.peg.1050"/>
<dbReference type="SUPFAM" id="SSF54427">
    <property type="entry name" value="NTF2-like"/>
    <property type="match status" value="1"/>
</dbReference>
<reference evidence="6" key="1">
    <citation type="submission" date="2015-06" db="EMBL/GenBank/DDBJ databases">
        <authorList>
            <person name="Radhakrishnan R."/>
            <person name="Underwood A."/>
            <person name="Al-Shahib A."/>
        </authorList>
    </citation>
    <scope>NUCLEOTIDE SEQUENCE</scope>
    <source>
        <strain evidence="6">P19_London_7_VIM_2_05_10</strain>
    </source>
</reference>
<dbReference type="Proteomes" id="UP000045039">
    <property type="component" value="Unassembled WGS sequence"/>
</dbReference>